<evidence type="ECO:0000256" key="4">
    <source>
        <dbReference type="ARBA" id="ARBA00022505"/>
    </source>
</evidence>
<dbReference type="Gene3D" id="3.40.228.10">
    <property type="entry name" value="Dimethylsulfoxide Reductase, domain 2"/>
    <property type="match status" value="1"/>
</dbReference>
<dbReference type="PROSITE" id="PS51669">
    <property type="entry name" value="4FE4S_MOW_BIS_MGD"/>
    <property type="match status" value="1"/>
</dbReference>
<dbReference type="Gene3D" id="2.40.40.20">
    <property type="match status" value="1"/>
</dbReference>
<evidence type="ECO:0000256" key="7">
    <source>
        <dbReference type="ARBA" id="ARBA00023002"/>
    </source>
</evidence>
<keyword evidence="5" id="KW-0479">Metal-binding</keyword>
<keyword evidence="6" id="KW-0732">Signal</keyword>
<protein>
    <submittedName>
        <fullName evidence="11">Molybdopterin-dependent oxidoreductase</fullName>
    </submittedName>
</protein>
<sequence length="831" mass="92817">MERRSFLKASAALGCAATVTGCKTSSDEPNKVPPVAPVDEVMDWNFCTGNCASMCPLKVYSKDGIMTRVETENDDDVIDGENGQVQSRACPRGRAARQRVYAPERLKYPMKRVGKRGSGQWQRISWDEALTTLADKIQYTINEYGNEAIHFTQATGGGFISAGNDGKGGFAYPLPHSMRLFHLLGGFTATQGGYSAAQLRWAGLATDGVMRGSSYDQMAKSDFILAFSSNPRECQMAGGGNSYAWTRYTAGKELWIVDPKYTDSALGIETEWLPIRPGTDTAMIEAVIHELDENGWIDEDFVREHCMGWTQDTMLDEIQDEEPYRDYIRGLNDGIPKTPARAAKITGIPEETIKRLARKLHEAQRPFILQGLGLNRSKVGEQAVRAVMILPWLIGKIGKEGTSNGGFCGVYRPDAVPVATSPNFLLENKVKQMVQSSNIALAVDLGTEFNGKEHGLFEQLEKQAFMTGNRTPDKSLAMPIKFIWSACGNSLVNQTQGAEYSERVYSDESKCEFIAAFDIFHTPTTRWCDLILPAQMDVEQNDVGFAQTENTITPMSATSSITPAFEAKTAWDMHCELAKKLGIWDEYTEGKTDEEWKRQLWEERYSHHDDGSGEFPHYDEILEIKHKRFYRPGTKLVHKDLLPGTKFNTPSGKVEIYSMTLREMALATTQPDPKDKMPATPQYFTPHEGYEDEDTKHDYPYQFVTSHDKRRTHSLNHNNIWLAEAMQSAVWMNPLDAQKLGLSDEQIVIVESMSGKIAARLKVTPRILPGVLQKAQGSWRQLNDNGIDIGGCVNTLLGPFYSPFVKSMCSHTCRVKISAAPASIVLDKYQD</sequence>
<dbReference type="SUPFAM" id="SSF50692">
    <property type="entry name" value="ADC-like"/>
    <property type="match status" value="1"/>
</dbReference>
<name>A0A9X2WQ62_9GAMM</name>
<dbReference type="GO" id="GO:0051539">
    <property type="term" value="F:4 iron, 4 sulfur cluster binding"/>
    <property type="evidence" value="ECO:0007669"/>
    <property type="project" value="UniProtKB-KW"/>
</dbReference>
<dbReference type="Pfam" id="PF04879">
    <property type="entry name" value="Molybdop_Fe4S4"/>
    <property type="match status" value="1"/>
</dbReference>
<evidence type="ECO:0000259" key="10">
    <source>
        <dbReference type="PROSITE" id="PS51669"/>
    </source>
</evidence>
<dbReference type="InterPro" id="IPR006657">
    <property type="entry name" value="MoPterin_dinucl-bd_dom"/>
</dbReference>
<dbReference type="InterPro" id="IPR027467">
    <property type="entry name" value="MopterinOxRdtase_cofactor_BS"/>
</dbReference>
<dbReference type="SMART" id="SM00926">
    <property type="entry name" value="Molybdop_Fe4S4"/>
    <property type="match status" value="1"/>
</dbReference>
<keyword evidence="9" id="KW-0411">Iron-sulfur</keyword>
<keyword evidence="7" id="KW-0560">Oxidoreductase</keyword>
<dbReference type="GO" id="GO:0009055">
    <property type="term" value="F:electron transfer activity"/>
    <property type="evidence" value="ECO:0007669"/>
    <property type="project" value="TreeGrafter"/>
</dbReference>
<dbReference type="AlphaFoldDB" id="A0A9X2WQ62"/>
<evidence type="ECO:0000256" key="2">
    <source>
        <dbReference type="ARBA" id="ARBA00010312"/>
    </source>
</evidence>
<dbReference type="EMBL" id="JAMTCD010000027">
    <property type="protein sequence ID" value="MCT7943313.1"/>
    <property type="molecule type" value="Genomic_DNA"/>
</dbReference>
<dbReference type="InterPro" id="IPR050612">
    <property type="entry name" value="Prok_Mopterin_Oxidored"/>
</dbReference>
<evidence type="ECO:0000256" key="8">
    <source>
        <dbReference type="ARBA" id="ARBA00023004"/>
    </source>
</evidence>
<keyword evidence="4" id="KW-0500">Molybdenum</keyword>
<gene>
    <name evidence="11" type="ORF">NE535_16215</name>
</gene>
<dbReference type="PROSITE" id="PS00551">
    <property type="entry name" value="MOLYBDOPTERIN_PROK_1"/>
    <property type="match status" value="1"/>
</dbReference>
<dbReference type="InterPro" id="IPR006963">
    <property type="entry name" value="Mopterin_OxRdtase_4Fe-4S_dom"/>
</dbReference>
<evidence type="ECO:0000256" key="9">
    <source>
        <dbReference type="ARBA" id="ARBA00023014"/>
    </source>
</evidence>
<keyword evidence="8" id="KW-0408">Iron</keyword>
<dbReference type="GO" id="GO:0009061">
    <property type="term" value="P:anaerobic respiration"/>
    <property type="evidence" value="ECO:0007669"/>
    <property type="project" value="TreeGrafter"/>
</dbReference>
<dbReference type="Gene3D" id="3.40.50.740">
    <property type="match status" value="2"/>
</dbReference>
<keyword evidence="3" id="KW-0004">4Fe-4S</keyword>
<dbReference type="Gene3D" id="2.20.25.90">
    <property type="entry name" value="ADC-like domains"/>
    <property type="match status" value="1"/>
</dbReference>
<dbReference type="SUPFAM" id="SSF53706">
    <property type="entry name" value="Formate dehydrogenase/DMSO reductase, domains 1-3"/>
    <property type="match status" value="1"/>
</dbReference>
<dbReference type="Pfam" id="PF00384">
    <property type="entry name" value="Molybdopterin"/>
    <property type="match status" value="1"/>
</dbReference>
<evidence type="ECO:0000313" key="12">
    <source>
        <dbReference type="Proteomes" id="UP001155546"/>
    </source>
</evidence>
<organism evidence="11 12">
    <name type="scientific">Shewanella holmiensis</name>
    <dbReference type="NCBI Taxonomy" id="2952222"/>
    <lineage>
        <taxon>Bacteria</taxon>
        <taxon>Pseudomonadati</taxon>
        <taxon>Pseudomonadota</taxon>
        <taxon>Gammaproteobacteria</taxon>
        <taxon>Alteromonadales</taxon>
        <taxon>Shewanellaceae</taxon>
        <taxon>Shewanella</taxon>
    </lineage>
</organism>
<dbReference type="GO" id="GO:0030288">
    <property type="term" value="C:outer membrane-bounded periplasmic space"/>
    <property type="evidence" value="ECO:0007669"/>
    <property type="project" value="TreeGrafter"/>
</dbReference>
<evidence type="ECO:0000256" key="3">
    <source>
        <dbReference type="ARBA" id="ARBA00022485"/>
    </source>
</evidence>
<keyword evidence="12" id="KW-1185">Reference proteome</keyword>
<dbReference type="RefSeq" id="WP_261299650.1">
    <property type="nucleotide sequence ID" value="NZ_JAMTCD010000027.1"/>
</dbReference>
<dbReference type="Pfam" id="PF01568">
    <property type="entry name" value="Molydop_binding"/>
    <property type="match status" value="1"/>
</dbReference>
<feature type="domain" description="4Fe-4S Mo/W bis-MGD-type" evidence="10">
    <location>
        <begin position="40"/>
        <end position="104"/>
    </location>
</feature>
<dbReference type="NCBIfam" id="TIGR01409">
    <property type="entry name" value="TAT_signal_seq"/>
    <property type="match status" value="1"/>
</dbReference>
<comment type="similarity">
    <text evidence="2">Belongs to the prokaryotic molybdopterin-containing oxidoreductase family.</text>
</comment>
<dbReference type="PANTHER" id="PTHR43742">
    <property type="entry name" value="TRIMETHYLAMINE-N-OXIDE REDUCTASE"/>
    <property type="match status" value="1"/>
</dbReference>
<dbReference type="GO" id="GO:0030151">
    <property type="term" value="F:molybdenum ion binding"/>
    <property type="evidence" value="ECO:0007669"/>
    <property type="project" value="TreeGrafter"/>
</dbReference>
<reference evidence="11" key="1">
    <citation type="journal article" date="2023" name="Int. J. Syst. Evol. Microbiol.">
        <title>&lt;i&gt;Shewanella septentrionalis&lt;/i&gt; sp. nov. and &lt;i&gt;Shewanella holmiensis&lt;/i&gt; sp. nov., isolated from Baltic Sea water and sediments.</title>
        <authorList>
            <person name="Martin-Rodriguez A.J."/>
            <person name="Thorell K."/>
            <person name="Joffre E."/>
            <person name="Jensie-Markopoulos S."/>
            <person name="Moore E.R.B."/>
            <person name="Sjoling A."/>
        </authorList>
    </citation>
    <scope>NUCLEOTIDE SEQUENCE</scope>
    <source>
        <strain evidence="11">SP1S2-7</strain>
    </source>
</reference>
<evidence type="ECO:0000313" key="11">
    <source>
        <dbReference type="EMBL" id="MCT7943313.1"/>
    </source>
</evidence>
<dbReference type="Proteomes" id="UP001155546">
    <property type="component" value="Unassembled WGS sequence"/>
</dbReference>
<comment type="cofactor">
    <cofactor evidence="1">
        <name>Mo-bis(molybdopterin guanine dinucleotide)</name>
        <dbReference type="ChEBI" id="CHEBI:60539"/>
    </cofactor>
</comment>
<evidence type="ECO:0000256" key="6">
    <source>
        <dbReference type="ARBA" id="ARBA00022729"/>
    </source>
</evidence>
<dbReference type="PROSITE" id="PS51257">
    <property type="entry name" value="PROKAR_LIPOPROTEIN"/>
    <property type="match status" value="1"/>
</dbReference>
<dbReference type="GO" id="GO:0016491">
    <property type="term" value="F:oxidoreductase activity"/>
    <property type="evidence" value="ECO:0007669"/>
    <property type="project" value="UniProtKB-KW"/>
</dbReference>
<proteinExistence type="inferred from homology"/>
<dbReference type="GO" id="GO:0043546">
    <property type="term" value="F:molybdopterin cofactor binding"/>
    <property type="evidence" value="ECO:0007669"/>
    <property type="project" value="InterPro"/>
</dbReference>
<dbReference type="InterPro" id="IPR009010">
    <property type="entry name" value="Asp_de-COase-like_dom_sf"/>
</dbReference>
<comment type="caution">
    <text evidence="11">The sequence shown here is derived from an EMBL/GenBank/DDBJ whole genome shotgun (WGS) entry which is preliminary data.</text>
</comment>
<dbReference type="InterPro" id="IPR006656">
    <property type="entry name" value="Mopterin_OxRdtase"/>
</dbReference>
<evidence type="ECO:0000256" key="1">
    <source>
        <dbReference type="ARBA" id="ARBA00001942"/>
    </source>
</evidence>
<dbReference type="PANTHER" id="PTHR43742:SF3">
    <property type="entry name" value="DIMETHYL SULFOXIDE REDUCTASE DMSA"/>
    <property type="match status" value="1"/>
</dbReference>
<dbReference type="InterPro" id="IPR019546">
    <property type="entry name" value="TAT_signal_bac_arc"/>
</dbReference>
<evidence type="ECO:0000256" key="5">
    <source>
        <dbReference type="ARBA" id="ARBA00022723"/>
    </source>
</evidence>
<accession>A0A9X2WQ62</accession>